<proteinExistence type="predicted"/>
<sequence length="313" mass="33959">MTLTKLAIGDVGLAVAITVCVSLSGCSIFSAGSLWESGGGLAAWSASSESDGDTSNQRHSAQHSSLKLTQQSRQTMSLEVDFRHVPVTALGKELWRGVDETVFSAEVRKAWLDNGIRIGLVSATGDPFELTNAESDGDGDPTNQLLARADVLGNHSEGREIIPLHPSRRHELPLSRSLEGSQVVLFRRTSGLMGQSVQSPQLLLALTAVRGPREGQATLQIRPEIQHGAVKQQFVSSETAVRIHAGREQWKLPELDLSWIAKPDTRLLLAPALQQNGDESVVGQPTFGLGRQMLRDDQHVEDDQCIVTLLRLN</sequence>
<feature type="compositionally biased region" description="Polar residues" evidence="1">
    <location>
        <begin position="53"/>
        <end position="68"/>
    </location>
</feature>
<evidence type="ECO:0000256" key="1">
    <source>
        <dbReference type="SAM" id="MobiDB-lite"/>
    </source>
</evidence>
<gene>
    <name evidence="2" type="ORF">SAMN06265222_10120</name>
</gene>
<dbReference type="Proteomes" id="UP001158067">
    <property type="component" value="Unassembled WGS sequence"/>
</dbReference>
<dbReference type="PROSITE" id="PS51257">
    <property type="entry name" value="PROKAR_LIPOPROTEIN"/>
    <property type="match status" value="1"/>
</dbReference>
<evidence type="ECO:0000313" key="3">
    <source>
        <dbReference type="Proteomes" id="UP001158067"/>
    </source>
</evidence>
<keyword evidence="3" id="KW-1185">Reference proteome</keyword>
<evidence type="ECO:0008006" key="4">
    <source>
        <dbReference type="Google" id="ProtNLM"/>
    </source>
</evidence>
<accession>A0ABY1PP30</accession>
<dbReference type="EMBL" id="FXUG01000001">
    <property type="protein sequence ID" value="SMP37743.1"/>
    <property type="molecule type" value="Genomic_DNA"/>
</dbReference>
<feature type="region of interest" description="Disordered" evidence="1">
    <location>
        <begin position="45"/>
        <end position="68"/>
    </location>
</feature>
<reference evidence="2 3" key="1">
    <citation type="submission" date="2017-05" db="EMBL/GenBank/DDBJ databases">
        <authorList>
            <person name="Varghese N."/>
            <person name="Submissions S."/>
        </authorList>
    </citation>
    <scope>NUCLEOTIDE SEQUENCE [LARGE SCALE GENOMIC DNA]</scope>
    <source>
        <strain evidence="2 3">DSM 25457</strain>
    </source>
</reference>
<evidence type="ECO:0000313" key="2">
    <source>
        <dbReference type="EMBL" id="SMP37743.1"/>
    </source>
</evidence>
<comment type="caution">
    <text evidence="2">The sequence shown here is derived from an EMBL/GenBank/DDBJ whole genome shotgun (WGS) entry which is preliminary data.</text>
</comment>
<protein>
    <recommendedName>
        <fullName evidence="4">Lipoprotein</fullName>
    </recommendedName>
</protein>
<organism evidence="2 3">
    <name type="scientific">Neorhodopirellula lusitana</name>
    <dbReference type="NCBI Taxonomy" id="445327"/>
    <lineage>
        <taxon>Bacteria</taxon>
        <taxon>Pseudomonadati</taxon>
        <taxon>Planctomycetota</taxon>
        <taxon>Planctomycetia</taxon>
        <taxon>Pirellulales</taxon>
        <taxon>Pirellulaceae</taxon>
        <taxon>Neorhodopirellula</taxon>
    </lineage>
</organism>
<dbReference type="RefSeq" id="WP_283430296.1">
    <property type="nucleotide sequence ID" value="NZ_FXUG01000001.1"/>
</dbReference>
<name>A0ABY1PP30_9BACT</name>